<reference evidence="2" key="2">
    <citation type="submission" date="2020-11" db="EMBL/GenBank/DDBJ databases">
        <authorList>
            <person name="McCartney M.A."/>
            <person name="Auch B."/>
            <person name="Kono T."/>
            <person name="Mallez S."/>
            <person name="Becker A."/>
            <person name="Gohl D.M."/>
            <person name="Silverstein K.A.T."/>
            <person name="Koren S."/>
            <person name="Bechman K.B."/>
            <person name="Herman A."/>
            <person name="Abrahante J.E."/>
            <person name="Garbe J."/>
        </authorList>
    </citation>
    <scope>NUCLEOTIDE SEQUENCE</scope>
    <source>
        <strain evidence="2">Duluth1</strain>
        <tissue evidence="2">Whole animal</tissue>
    </source>
</reference>
<gene>
    <name evidence="2" type="ORF">DPMN_018250</name>
</gene>
<name>A0A9D4S8Y6_DREPO</name>
<accession>A0A9D4S8Y6</accession>
<evidence type="ECO:0000256" key="1">
    <source>
        <dbReference type="SAM" id="MobiDB-lite"/>
    </source>
</evidence>
<reference evidence="2" key="1">
    <citation type="journal article" date="2019" name="bioRxiv">
        <title>The Genome of the Zebra Mussel, Dreissena polymorpha: A Resource for Invasive Species Research.</title>
        <authorList>
            <person name="McCartney M.A."/>
            <person name="Auch B."/>
            <person name="Kono T."/>
            <person name="Mallez S."/>
            <person name="Zhang Y."/>
            <person name="Obille A."/>
            <person name="Becker A."/>
            <person name="Abrahante J.E."/>
            <person name="Garbe J."/>
            <person name="Badalamenti J.P."/>
            <person name="Herman A."/>
            <person name="Mangelson H."/>
            <person name="Liachko I."/>
            <person name="Sullivan S."/>
            <person name="Sone E.D."/>
            <person name="Koren S."/>
            <person name="Silverstein K.A.T."/>
            <person name="Beckman K.B."/>
            <person name="Gohl D.M."/>
        </authorList>
    </citation>
    <scope>NUCLEOTIDE SEQUENCE</scope>
    <source>
        <strain evidence="2">Duluth1</strain>
        <tissue evidence="2">Whole animal</tissue>
    </source>
</reference>
<sequence>MTSRVLTRDNYSLIIKLNQPLVAIFELDRGIIGTNLLTKFHEDRTRKIACKVYTRKTAPPTDGHVFQLTRTTFEINQHIIKTNMLTNFKLDQCIIGTNLLTKFHEDRTRNAASRLRKTAPPTGGHVFQRNASTFTLNQHILKTNILPNFKLDRDIIETNLLTKFHEDRTRNVASRPNQINCPAHWRPCFSTDWTHFKLNQHIIKTNILTNFELDRGITGTYLRTKFHEDRTRNAASRVFTRKTAPPTGGHIFQRNGSTFTLNQHILKTNILPNFKLHRDIIETNLLTKFHEDQTKMWPIECLQTKCGRRTDGRTDIRRKKTDHKSSPEQSGELTTIYKGQNSTNRGKKSNGCCALHTHSMRSIYLKN</sequence>
<dbReference type="EMBL" id="JAIWYP010000001">
    <property type="protein sequence ID" value="KAH3894092.1"/>
    <property type="molecule type" value="Genomic_DNA"/>
</dbReference>
<proteinExistence type="predicted"/>
<evidence type="ECO:0000313" key="2">
    <source>
        <dbReference type="EMBL" id="KAH3894092.1"/>
    </source>
</evidence>
<keyword evidence="3" id="KW-1185">Reference proteome</keyword>
<comment type="caution">
    <text evidence="2">The sequence shown here is derived from an EMBL/GenBank/DDBJ whole genome shotgun (WGS) entry which is preliminary data.</text>
</comment>
<dbReference type="AlphaFoldDB" id="A0A9D4S8Y6"/>
<feature type="region of interest" description="Disordered" evidence="1">
    <location>
        <begin position="312"/>
        <end position="349"/>
    </location>
</feature>
<protein>
    <submittedName>
        <fullName evidence="2">Uncharacterized protein</fullName>
    </submittedName>
</protein>
<feature type="compositionally biased region" description="Polar residues" evidence="1">
    <location>
        <begin position="327"/>
        <end position="344"/>
    </location>
</feature>
<dbReference type="Proteomes" id="UP000828390">
    <property type="component" value="Unassembled WGS sequence"/>
</dbReference>
<evidence type="ECO:0000313" key="3">
    <source>
        <dbReference type="Proteomes" id="UP000828390"/>
    </source>
</evidence>
<organism evidence="2 3">
    <name type="scientific">Dreissena polymorpha</name>
    <name type="common">Zebra mussel</name>
    <name type="synonym">Mytilus polymorpha</name>
    <dbReference type="NCBI Taxonomy" id="45954"/>
    <lineage>
        <taxon>Eukaryota</taxon>
        <taxon>Metazoa</taxon>
        <taxon>Spiralia</taxon>
        <taxon>Lophotrochozoa</taxon>
        <taxon>Mollusca</taxon>
        <taxon>Bivalvia</taxon>
        <taxon>Autobranchia</taxon>
        <taxon>Heteroconchia</taxon>
        <taxon>Euheterodonta</taxon>
        <taxon>Imparidentia</taxon>
        <taxon>Neoheterodontei</taxon>
        <taxon>Myida</taxon>
        <taxon>Dreissenoidea</taxon>
        <taxon>Dreissenidae</taxon>
        <taxon>Dreissena</taxon>
    </lineage>
</organism>